<accession>A0A8S5NQG5</accession>
<protein>
    <submittedName>
        <fullName evidence="2">Uncharacterized protein</fullName>
    </submittedName>
</protein>
<name>A0A8S5NQG5_9CAUD</name>
<dbReference type="EMBL" id="BK015217">
    <property type="protein sequence ID" value="DAD96464.1"/>
    <property type="molecule type" value="Genomic_DNA"/>
</dbReference>
<feature type="coiled-coil region" evidence="1">
    <location>
        <begin position="374"/>
        <end position="401"/>
    </location>
</feature>
<organism evidence="2">
    <name type="scientific">Myoviridae sp. ctj3P51</name>
    <dbReference type="NCBI Taxonomy" id="2826687"/>
    <lineage>
        <taxon>Viruses</taxon>
        <taxon>Duplodnaviria</taxon>
        <taxon>Heunggongvirae</taxon>
        <taxon>Uroviricota</taxon>
        <taxon>Caudoviricetes</taxon>
    </lineage>
</organism>
<evidence type="ECO:0000313" key="2">
    <source>
        <dbReference type="EMBL" id="DAD96464.1"/>
    </source>
</evidence>
<reference evidence="2" key="1">
    <citation type="journal article" date="2021" name="Proc. Natl. Acad. Sci. U.S.A.">
        <title>A Catalog of Tens of Thousands of Viruses from Human Metagenomes Reveals Hidden Associations with Chronic Diseases.</title>
        <authorList>
            <person name="Tisza M.J."/>
            <person name="Buck C.B."/>
        </authorList>
    </citation>
    <scope>NUCLEOTIDE SEQUENCE</scope>
    <source>
        <strain evidence="2">Ctj3P51</strain>
    </source>
</reference>
<evidence type="ECO:0000256" key="1">
    <source>
        <dbReference type="SAM" id="Coils"/>
    </source>
</evidence>
<keyword evidence="1" id="KW-0175">Coiled coil</keyword>
<proteinExistence type="predicted"/>
<sequence>MIVKFKNGYQVQIRDCAGKSRKELIEIAKKAVKDAVTLEKRIDTNTSFMPTKMKAAIAAEDQDTFDRELKFLARDLEADLSESHKNYPKVYRKEVLEKLVKQYEDAYHLVEKADDKFGTDNAKVVYDKITTIRKNWGMEPKELVEDARDIPPYRVKITYANGEVTIKYVDDLTAAIKDIRRRIEAGKKDGNKVAVALVFDSMTDEIVLSSDHDADIRVEDADGDMKDPAVLGYIEYVDLGAKEKKFENADAARAELKKLLEIAKKTGEPVALAAILNADTEDVIEEVYRADTEVKDAPPPYFDPTDYPSIKSDYSVDRLSREARHLEKGSPILSELDDVHSEIDELIAKGSDALIDAGWSKDDARRAIATRYTALEKELRKNNLKDEARELHKKIRALEKAWDLRV</sequence>